<dbReference type="PANTHER" id="PTHR43027">
    <property type="entry name" value="DOXORUBICIN RESISTANCE ABC TRANSPORTER PERMEASE PROTEIN DRRC-RELATED"/>
    <property type="match status" value="1"/>
</dbReference>
<dbReference type="InterPro" id="IPR013525">
    <property type="entry name" value="ABC2_TM"/>
</dbReference>
<comment type="similarity">
    <text evidence="2 6">Belongs to the ABC-2 integral membrane protein family.</text>
</comment>
<evidence type="ECO:0000313" key="9">
    <source>
        <dbReference type="Proteomes" id="UP000252707"/>
    </source>
</evidence>
<keyword evidence="3 6" id="KW-0812">Transmembrane</keyword>
<evidence type="ECO:0000256" key="6">
    <source>
        <dbReference type="RuleBase" id="RU361157"/>
    </source>
</evidence>
<keyword evidence="6" id="KW-0813">Transport</keyword>
<evidence type="ECO:0000313" key="8">
    <source>
        <dbReference type="EMBL" id="RCX32365.1"/>
    </source>
</evidence>
<feature type="transmembrane region" description="Helical" evidence="6">
    <location>
        <begin position="146"/>
        <end position="169"/>
    </location>
</feature>
<feature type="domain" description="ABC transmembrane type-2" evidence="7">
    <location>
        <begin position="112"/>
        <end position="338"/>
    </location>
</feature>
<dbReference type="PRINTS" id="PR00164">
    <property type="entry name" value="ABC2TRNSPORT"/>
</dbReference>
<gene>
    <name evidence="8" type="ORF">DFQ59_102727</name>
</gene>
<feature type="transmembrane region" description="Helical" evidence="6">
    <location>
        <begin position="225"/>
        <end position="247"/>
    </location>
</feature>
<evidence type="ECO:0000256" key="2">
    <source>
        <dbReference type="ARBA" id="ARBA00007783"/>
    </source>
</evidence>
<evidence type="ECO:0000256" key="1">
    <source>
        <dbReference type="ARBA" id="ARBA00004141"/>
    </source>
</evidence>
<dbReference type="InterPro" id="IPR052902">
    <property type="entry name" value="ABC-2_transporter"/>
</dbReference>
<accession>A0A369CH05</accession>
<dbReference type="Proteomes" id="UP000252707">
    <property type="component" value="Unassembled WGS sequence"/>
</dbReference>
<dbReference type="RefSeq" id="WP_114279157.1">
    <property type="nucleotide sequence ID" value="NZ_QPJY01000002.1"/>
</dbReference>
<evidence type="ECO:0000256" key="5">
    <source>
        <dbReference type="ARBA" id="ARBA00023136"/>
    </source>
</evidence>
<comment type="subcellular location">
    <subcellularLocation>
        <location evidence="6">Cell inner membrane</location>
        <topology evidence="6">Multi-pass membrane protein</topology>
    </subcellularLocation>
    <subcellularLocation>
        <location evidence="1">Membrane</location>
        <topology evidence="1">Multi-pass membrane protein</topology>
    </subcellularLocation>
</comment>
<feature type="transmembrane region" description="Helical" evidence="6">
    <location>
        <begin position="259"/>
        <end position="277"/>
    </location>
</feature>
<sequence length="340" mass="37073">MSIELALRRFRAVLSARNKEFMRDRTALGWSFLFPVLVVAGFAFAFSGEPPAEYKVGVIGAVPAAGAPAFYATRHIDFIPMPAPAGAVTKVERHQLDMLVDPATRSYWINDSSPKGYLLERILRGSGGGDYRKQTVSGRAVRYVDWVIPGILAMNMMFGALYGVGYVIVRYRKNGVLKRLKATPLNAVEFLAAQLASRLWLLLTVATLVYAGTDLFIGFTMNGRYLDLAVVFLLGATSLLGLGLVIAARISNEEVADGLVSFIGWPMMFLSGVWFSLEGLHPWLQQLALALPLTHFINAARAIMIDGAGLAEVAPDLAVLGAMSIAFLALGAWLFRWEQA</sequence>
<proteinExistence type="inferred from homology"/>
<evidence type="ECO:0000259" key="7">
    <source>
        <dbReference type="PROSITE" id="PS51012"/>
    </source>
</evidence>
<dbReference type="InterPro" id="IPR047817">
    <property type="entry name" value="ABC2_TM_bact-type"/>
</dbReference>
<organism evidence="8 9">
    <name type="scientific">Thioalbus denitrificans</name>
    <dbReference type="NCBI Taxonomy" id="547122"/>
    <lineage>
        <taxon>Bacteria</taxon>
        <taxon>Pseudomonadati</taxon>
        <taxon>Pseudomonadota</taxon>
        <taxon>Gammaproteobacteria</taxon>
        <taxon>Chromatiales</taxon>
        <taxon>Ectothiorhodospiraceae</taxon>
        <taxon>Thioalbus</taxon>
    </lineage>
</organism>
<dbReference type="AlphaFoldDB" id="A0A369CH05"/>
<dbReference type="GO" id="GO:0043190">
    <property type="term" value="C:ATP-binding cassette (ABC) transporter complex"/>
    <property type="evidence" value="ECO:0007669"/>
    <property type="project" value="InterPro"/>
</dbReference>
<protein>
    <recommendedName>
        <fullName evidence="6">Transport permease protein</fullName>
    </recommendedName>
</protein>
<keyword evidence="5 6" id="KW-0472">Membrane</keyword>
<keyword evidence="6" id="KW-1003">Cell membrane</keyword>
<keyword evidence="4 6" id="KW-1133">Transmembrane helix</keyword>
<feature type="transmembrane region" description="Helical" evidence="6">
    <location>
        <begin position="199"/>
        <end position="219"/>
    </location>
</feature>
<evidence type="ECO:0000256" key="3">
    <source>
        <dbReference type="ARBA" id="ARBA00022692"/>
    </source>
</evidence>
<comment type="caution">
    <text evidence="8">The sequence shown here is derived from an EMBL/GenBank/DDBJ whole genome shotgun (WGS) entry which is preliminary data.</text>
</comment>
<dbReference type="GO" id="GO:0140359">
    <property type="term" value="F:ABC-type transporter activity"/>
    <property type="evidence" value="ECO:0007669"/>
    <property type="project" value="InterPro"/>
</dbReference>
<dbReference type="PROSITE" id="PS51012">
    <property type="entry name" value="ABC_TM2"/>
    <property type="match status" value="1"/>
</dbReference>
<name>A0A369CH05_9GAMM</name>
<feature type="transmembrane region" description="Helical" evidence="6">
    <location>
        <begin position="27"/>
        <end position="46"/>
    </location>
</feature>
<reference evidence="8 9" key="1">
    <citation type="submission" date="2018-07" db="EMBL/GenBank/DDBJ databases">
        <title>Genomic Encyclopedia of Type Strains, Phase IV (KMG-IV): sequencing the most valuable type-strain genomes for metagenomic binning, comparative biology and taxonomic classification.</title>
        <authorList>
            <person name="Goeker M."/>
        </authorList>
    </citation>
    <scope>NUCLEOTIDE SEQUENCE [LARGE SCALE GENOMIC DNA]</scope>
    <source>
        <strain evidence="8 9">DSM 26407</strain>
    </source>
</reference>
<dbReference type="InterPro" id="IPR000412">
    <property type="entry name" value="ABC_2_transport"/>
</dbReference>
<dbReference type="PANTHER" id="PTHR43027:SF2">
    <property type="entry name" value="TRANSPORT PERMEASE PROTEIN"/>
    <property type="match status" value="1"/>
</dbReference>
<dbReference type="OrthoDB" id="8988363at2"/>
<evidence type="ECO:0000256" key="4">
    <source>
        <dbReference type="ARBA" id="ARBA00022989"/>
    </source>
</evidence>
<keyword evidence="9" id="KW-1185">Reference proteome</keyword>
<dbReference type="Pfam" id="PF01061">
    <property type="entry name" value="ABC2_membrane"/>
    <property type="match status" value="1"/>
</dbReference>
<feature type="transmembrane region" description="Helical" evidence="6">
    <location>
        <begin position="317"/>
        <end position="335"/>
    </location>
</feature>
<dbReference type="EMBL" id="QPJY01000002">
    <property type="protein sequence ID" value="RCX32365.1"/>
    <property type="molecule type" value="Genomic_DNA"/>
</dbReference>